<dbReference type="EMBL" id="DXBO01000137">
    <property type="protein sequence ID" value="HIZ48992.1"/>
    <property type="molecule type" value="Genomic_DNA"/>
</dbReference>
<organism evidence="1 2">
    <name type="scientific">Candidatus Gemmiger excrementavium</name>
    <dbReference type="NCBI Taxonomy" id="2838608"/>
    <lineage>
        <taxon>Bacteria</taxon>
        <taxon>Bacillati</taxon>
        <taxon>Bacillota</taxon>
        <taxon>Clostridia</taxon>
        <taxon>Eubacteriales</taxon>
        <taxon>Gemmiger</taxon>
    </lineage>
</organism>
<gene>
    <name evidence="1" type="ORF">H9810_09750</name>
</gene>
<dbReference type="Proteomes" id="UP000824031">
    <property type="component" value="Unassembled WGS sequence"/>
</dbReference>
<dbReference type="Pfam" id="PF07873">
    <property type="entry name" value="YabP"/>
    <property type="match status" value="1"/>
</dbReference>
<name>A0A9D2F4N1_9FIRM</name>
<evidence type="ECO:0000313" key="1">
    <source>
        <dbReference type="EMBL" id="HIZ48992.1"/>
    </source>
</evidence>
<accession>A0A9D2F4N1</accession>
<evidence type="ECO:0000313" key="2">
    <source>
        <dbReference type="Proteomes" id="UP000824031"/>
    </source>
</evidence>
<reference evidence="1" key="1">
    <citation type="journal article" date="2021" name="PeerJ">
        <title>Extensive microbial diversity within the chicken gut microbiome revealed by metagenomics and culture.</title>
        <authorList>
            <person name="Gilroy R."/>
            <person name="Ravi A."/>
            <person name="Getino M."/>
            <person name="Pursley I."/>
            <person name="Horton D.L."/>
            <person name="Alikhan N.F."/>
            <person name="Baker D."/>
            <person name="Gharbi K."/>
            <person name="Hall N."/>
            <person name="Watson M."/>
            <person name="Adriaenssens E.M."/>
            <person name="Foster-Nyarko E."/>
            <person name="Jarju S."/>
            <person name="Secka A."/>
            <person name="Antonio M."/>
            <person name="Oren A."/>
            <person name="Chaudhuri R.R."/>
            <person name="La Ragione R."/>
            <person name="Hildebrand F."/>
            <person name="Pallen M.J."/>
        </authorList>
    </citation>
    <scope>NUCLEOTIDE SEQUENCE</scope>
    <source>
        <strain evidence="1">3436</strain>
    </source>
</reference>
<dbReference type="InterPro" id="IPR022476">
    <property type="entry name" value="Spore_YabP/YqfC"/>
</dbReference>
<protein>
    <submittedName>
        <fullName evidence="1">YabP/YqfC family sporulation protein</fullName>
    </submittedName>
</protein>
<comment type="caution">
    <text evidence="1">The sequence shown here is derived from an EMBL/GenBank/DDBJ whole genome shotgun (WGS) entry which is preliminary data.</text>
</comment>
<dbReference type="AlphaFoldDB" id="A0A9D2F4N1"/>
<reference evidence="1" key="2">
    <citation type="submission" date="2021-04" db="EMBL/GenBank/DDBJ databases">
        <authorList>
            <person name="Gilroy R."/>
        </authorList>
    </citation>
    <scope>NUCLEOTIDE SEQUENCE</scope>
    <source>
        <strain evidence="1">3436</strain>
    </source>
</reference>
<sequence>MQTKLDAAFKPLGCQPRLSQQGGTQKRATCQCQYSAGKIATHNWPPIAYIELTAQVERGTPVKRQQRRKQRFRRERPPLRSLVAQPAAAFYHLPEFELRGEYLLTDGCRRVLDFSPEAICLDMGNFTVTFYGSGLRIESFAGKRLVMAGRFSRIEFRNKWERSVP</sequence>
<proteinExistence type="predicted"/>